<keyword evidence="4 5" id="KW-0274">FAD</keyword>
<dbReference type="InterPro" id="IPR037069">
    <property type="entry name" value="AcylCoA_DH/ox_N_sf"/>
</dbReference>
<keyword evidence="5" id="KW-0560">Oxidoreductase</keyword>
<feature type="domain" description="Acyl-CoA dehydrogenase/oxidase C-terminal" evidence="6">
    <location>
        <begin position="255"/>
        <end position="409"/>
    </location>
</feature>
<dbReference type="InterPro" id="IPR046373">
    <property type="entry name" value="Acyl-CoA_Oxase/DH_mid-dom_sf"/>
</dbReference>
<evidence type="ECO:0000256" key="1">
    <source>
        <dbReference type="ARBA" id="ARBA00001974"/>
    </source>
</evidence>
<keyword evidence="3 5" id="KW-0285">Flavoprotein</keyword>
<organism evidence="9 10">
    <name type="scientific">Terrybacteria sp. (strain RIFCSPHIGHO2_01_FULL_58_15)</name>
    <dbReference type="NCBI Taxonomy" id="1802363"/>
    <lineage>
        <taxon>Bacteria</taxon>
        <taxon>Candidatus Terryibacteriota</taxon>
    </lineage>
</organism>
<dbReference type="Gene3D" id="1.20.140.10">
    <property type="entry name" value="Butyryl-CoA Dehydrogenase, subunit A, domain 3"/>
    <property type="match status" value="1"/>
</dbReference>
<reference evidence="9 10" key="1">
    <citation type="journal article" date="2016" name="Nat. Commun.">
        <title>Thousands of microbial genomes shed light on interconnected biogeochemical processes in an aquifer system.</title>
        <authorList>
            <person name="Anantharaman K."/>
            <person name="Brown C.T."/>
            <person name="Hug L.A."/>
            <person name="Sharon I."/>
            <person name="Castelle C.J."/>
            <person name="Probst A.J."/>
            <person name="Thomas B.C."/>
            <person name="Singh A."/>
            <person name="Wilkins M.J."/>
            <person name="Karaoz U."/>
            <person name="Brodie E.L."/>
            <person name="Williams K.H."/>
            <person name="Hubbard S.S."/>
            <person name="Banfield J.F."/>
        </authorList>
    </citation>
    <scope>NUCLEOTIDE SEQUENCE [LARGE SCALE GENOMIC DNA]</scope>
    <source>
        <strain evidence="10">RIFCSPHIGHO2_01_FULL_58_15</strain>
    </source>
</reference>
<sequence length="522" mass="58153">MQHRRELAPELLFRLTEEEALFQQELRDRFSEDPVFQDIIERAREATAFNRDLYHEAFQYFRRCGLTAYGIPEAYDGWPGTSRGAIIAAEETCRHDPSIGLSQGATTSLVATPILLFGTEEQKRTWLPKIAAGEVIGCYCQTEPDAGSDVASLKAEAIFRDGRWRINGEKIFITNGSEAHLGLVVARIGPDRYRGLAVFIVDLEHAKLAGELTILRNEKKPGLHLSPTTAMRFDDCGTDGPLGAIRELPDGTRTGEGWKVLNATLVGSRATVIAAQGRAVALGAFDVARSYADMRTQFSLRITEMPQQRARILRVEAALEMGRLLSWQAALLRDTLGREDSRPWQLEASLAKLWNGELAEWGPSEMLQLCGGVGYTDAKIFKFWQDGRIVKIYEGTSDVQCLIIAREMLLSVLSRDPATVSEELLIEAAHTFPPDPARATLPSVYFPIAHALAVEEGNRLVREEHMFRKRCGETLTERDDAIVAMTSLLARERILAARETLRHTRRTPALRTVVEGADDIVP</sequence>
<evidence type="ECO:0000256" key="3">
    <source>
        <dbReference type="ARBA" id="ARBA00022630"/>
    </source>
</evidence>
<feature type="domain" description="Acyl-CoA oxidase/dehydrogenase middle" evidence="7">
    <location>
        <begin position="138"/>
        <end position="236"/>
    </location>
</feature>
<dbReference type="Pfam" id="PF02770">
    <property type="entry name" value="Acyl-CoA_dh_M"/>
    <property type="match status" value="1"/>
</dbReference>
<evidence type="ECO:0000256" key="5">
    <source>
        <dbReference type="RuleBase" id="RU362125"/>
    </source>
</evidence>
<dbReference type="InterPro" id="IPR013786">
    <property type="entry name" value="AcylCoA_DH/ox_N"/>
</dbReference>
<evidence type="ECO:0000259" key="6">
    <source>
        <dbReference type="Pfam" id="PF00441"/>
    </source>
</evidence>
<comment type="caution">
    <text evidence="9">The sequence shown here is derived from an EMBL/GenBank/DDBJ whole genome shotgun (WGS) entry which is preliminary data.</text>
</comment>
<evidence type="ECO:0008006" key="11">
    <source>
        <dbReference type="Google" id="ProtNLM"/>
    </source>
</evidence>
<protein>
    <recommendedName>
        <fullName evidence="11">Acyl-CoA dehydrogenase</fullName>
    </recommendedName>
</protein>
<dbReference type="Pfam" id="PF02771">
    <property type="entry name" value="Acyl-CoA_dh_N"/>
    <property type="match status" value="1"/>
</dbReference>
<dbReference type="PANTHER" id="PTHR43884">
    <property type="entry name" value="ACYL-COA DEHYDROGENASE"/>
    <property type="match status" value="1"/>
</dbReference>
<name>A0A1G2PLS9_TERXR</name>
<dbReference type="InterPro" id="IPR009100">
    <property type="entry name" value="AcylCoA_DH/oxidase_NM_dom_sf"/>
</dbReference>
<dbReference type="GO" id="GO:0050660">
    <property type="term" value="F:flavin adenine dinucleotide binding"/>
    <property type="evidence" value="ECO:0007669"/>
    <property type="project" value="InterPro"/>
</dbReference>
<dbReference type="InterPro" id="IPR006091">
    <property type="entry name" value="Acyl-CoA_Oxase/DH_mid-dom"/>
</dbReference>
<dbReference type="Pfam" id="PF00441">
    <property type="entry name" value="Acyl-CoA_dh_1"/>
    <property type="match status" value="1"/>
</dbReference>
<evidence type="ECO:0000313" key="10">
    <source>
        <dbReference type="Proteomes" id="UP000178690"/>
    </source>
</evidence>
<dbReference type="EMBL" id="MHST01000012">
    <property type="protein sequence ID" value="OHA49267.1"/>
    <property type="molecule type" value="Genomic_DNA"/>
</dbReference>
<evidence type="ECO:0000256" key="2">
    <source>
        <dbReference type="ARBA" id="ARBA00009347"/>
    </source>
</evidence>
<evidence type="ECO:0000313" key="9">
    <source>
        <dbReference type="EMBL" id="OHA49267.1"/>
    </source>
</evidence>
<dbReference type="Gene3D" id="1.10.540.10">
    <property type="entry name" value="Acyl-CoA dehydrogenase/oxidase, N-terminal domain"/>
    <property type="match status" value="1"/>
</dbReference>
<accession>A0A1G2PLS9</accession>
<dbReference type="Gene3D" id="2.40.110.10">
    <property type="entry name" value="Butyryl-CoA Dehydrogenase, subunit A, domain 2"/>
    <property type="match status" value="1"/>
</dbReference>
<dbReference type="Proteomes" id="UP000178690">
    <property type="component" value="Unassembled WGS sequence"/>
</dbReference>
<dbReference type="GO" id="GO:0003995">
    <property type="term" value="F:acyl-CoA dehydrogenase activity"/>
    <property type="evidence" value="ECO:0007669"/>
    <property type="project" value="TreeGrafter"/>
</dbReference>
<dbReference type="STRING" id="1802363.A2682_01215"/>
<evidence type="ECO:0000259" key="8">
    <source>
        <dbReference type="Pfam" id="PF02771"/>
    </source>
</evidence>
<dbReference type="InterPro" id="IPR036250">
    <property type="entry name" value="AcylCo_DH-like_C"/>
</dbReference>
<dbReference type="AlphaFoldDB" id="A0A1G2PLS9"/>
<evidence type="ECO:0000259" key="7">
    <source>
        <dbReference type="Pfam" id="PF02770"/>
    </source>
</evidence>
<dbReference type="SUPFAM" id="SSF47203">
    <property type="entry name" value="Acyl-CoA dehydrogenase C-terminal domain-like"/>
    <property type="match status" value="1"/>
</dbReference>
<dbReference type="InterPro" id="IPR009075">
    <property type="entry name" value="AcylCo_DH/oxidase_C"/>
</dbReference>
<feature type="domain" description="Acyl-CoA dehydrogenase/oxidase N-terminal" evidence="8">
    <location>
        <begin position="16"/>
        <end position="134"/>
    </location>
</feature>
<evidence type="ECO:0000256" key="4">
    <source>
        <dbReference type="ARBA" id="ARBA00022827"/>
    </source>
</evidence>
<dbReference type="SUPFAM" id="SSF56645">
    <property type="entry name" value="Acyl-CoA dehydrogenase NM domain-like"/>
    <property type="match status" value="1"/>
</dbReference>
<comment type="cofactor">
    <cofactor evidence="1 5">
        <name>FAD</name>
        <dbReference type="ChEBI" id="CHEBI:57692"/>
    </cofactor>
</comment>
<comment type="similarity">
    <text evidence="2 5">Belongs to the acyl-CoA dehydrogenase family.</text>
</comment>
<gene>
    <name evidence="9" type="ORF">A2682_01215</name>
</gene>
<proteinExistence type="inferred from homology"/>
<dbReference type="PANTHER" id="PTHR43884:SF12">
    <property type="entry name" value="ISOVALERYL-COA DEHYDROGENASE, MITOCHONDRIAL-RELATED"/>
    <property type="match status" value="1"/>
</dbReference>